<name>A0A9W8RPW9_9HYPO</name>
<keyword evidence="1" id="KW-0732">Signal</keyword>
<dbReference type="EMBL" id="JAOQAZ010000039">
    <property type="protein sequence ID" value="KAJ4247508.1"/>
    <property type="molecule type" value="Genomic_DNA"/>
</dbReference>
<reference evidence="2" key="1">
    <citation type="submission" date="2022-09" db="EMBL/GenBank/DDBJ databases">
        <title>Fusarium specimens isolated from Avocado Roots.</title>
        <authorList>
            <person name="Stajich J."/>
            <person name="Roper C."/>
            <person name="Heimlech-Rivalta G."/>
        </authorList>
    </citation>
    <scope>NUCLEOTIDE SEQUENCE</scope>
    <source>
        <strain evidence="2">CF00136</strain>
    </source>
</reference>
<protein>
    <submittedName>
        <fullName evidence="2">Uncharacterized protein</fullName>
    </submittedName>
</protein>
<dbReference type="OrthoDB" id="5238578at2759"/>
<accession>A0A9W8RPW9</accession>
<feature type="chain" id="PRO_5040910752" evidence="1">
    <location>
        <begin position="21"/>
        <end position="72"/>
    </location>
</feature>
<evidence type="ECO:0000313" key="2">
    <source>
        <dbReference type="EMBL" id="KAJ4247508.1"/>
    </source>
</evidence>
<feature type="signal peptide" evidence="1">
    <location>
        <begin position="1"/>
        <end position="20"/>
    </location>
</feature>
<comment type="caution">
    <text evidence="2">The sequence shown here is derived from an EMBL/GenBank/DDBJ whole genome shotgun (WGS) entry which is preliminary data.</text>
</comment>
<sequence>MKYSLATVGLFAALSSLVVGSPAADTESQLQGRDPIICIGCVNVARCTEKSLPEGCENRWSGTWLSVEVRDY</sequence>
<organism evidence="2 3">
    <name type="scientific">Fusarium torreyae</name>
    <dbReference type="NCBI Taxonomy" id="1237075"/>
    <lineage>
        <taxon>Eukaryota</taxon>
        <taxon>Fungi</taxon>
        <taxon>Dikarya</taxon>
        <taxon>Ascomycota</taxon>
        <taxon>Pezizomycotina</taxon>
        <taxon>Sordariomycetes</taxon>
        <taxon>Hypocreomycetidae</taxon>
        <taxon>Hypocreales</taxon>
        <taxon>Nectriaceae</taxon>
        <taxon>Fusarium</taxon>
    </lineage>
</organism>
<keyword evidence="3" id="KW-1185">Reference proteome</keyword>
<evidence type="ECO:0000313" key="3">
    <source>
        <dbReference type="Proteomes" id="UP001152049"/>
    </source>
</evidence>
<proteinExistence type="predicted"/>
<gene>
    <name evidence="2" type="ORF">NW762_013185</name>
</gene>
<evidence type="ECO:0000256" key="1">
    <source>
        <dbReference type="SAM" id="SignalP"/>
    </source>
</evidence>
<dbReference type="AlphaFoldDB" id="A0A9W8RPW9"/>
<dbReference type="Proteomes" id="UP001152049">
    <property type="component" value="Unassembled WGS sequence"/>
</dbReference>